<keyword evidence="1" id="KW-0812">Transmembrane</keyword>
<gene>
    <name evidence="2" type="ORF">V6M85_05110</name>
</gene>
<proteinExistence type="predicted"/>
<feature type="transmembrane region" description="Helical" evidence="1">
    <location>
        <begin position="6"/>
        <end position="28"/>
    </location>
</feature>
<sequence>MVAAGVLASLIIASLVIYVSHVIITYSVKKPNIVEPRSNYSPNLYELTVSASPANGSLPRYFVYSPSQSFQLINKDPIFHVYPSLVNISPNNNSTILNIYYSINDRVNIAVVQQIFNVSVLNTTVINDQVVYTEVKITFYNASANTIYLIPIWNQYNVTYYVLVYYE</sequence>
<organism evidence="2 3">
    <name type="scientific">Sulfolobus tengchongensis</name>
    <dbReference type="NCBI Taxonomy" id="207809"/>
    <lineage>
        <taxon>Archaea</taxon>
        <taxon>Thermoproteota</taxon>
        <taxon>Thermoprotei</taxon>
        <taxon>Sulfolobales</taxon>
        <taxon>Sulfolobaceae</taxon>
        <taxon>Sulfolobus</taxon>
    </lineage>
</organism>
<reference evidence="2 3" key="1">
    <citation type="submission" date="2024-02" db="EMBL/GenBank/DDBJ databases">
        <title>STSV induces naive adaptation in Sulfolobus.</title>
        <authorList>
            <person name="Xiang X."/>
            <person name="Song M."/>
        </authorList>
    </citation>
    <scope>NUCLEOTIDE SEQUENCE [LARGE SCALE GENOMIC DNA]</scope>
    <source>
        <strain evidence="2 3">RT2</strain>
    </source>
</reference>
<dbReference type="GeneID" id="89336124"/>
<evidence type="ECO:0000313" key="2">
    <source>
        <dbReference type="EMBL" id="WWQ61769.1"/>
    </source>
</evidence>
<name>A0AAX4L3N5_9CREN</name>
<evidence type="ECO:0000256" key="1">
    <source>
        <dbReference type="SAM" id="Phobius"/>
    </source>
</evidence>
<keyword evidence="1" id="KW-1133">Transmembrane helix</keyword>
<dbReference type="RefSeq" id="WP_338604611.1">
    <property type="nucleotide sequence ID" value="NZ_CP146016.1"/>
</dbReference>
<keyword evidence="3" id="KW-1185">Reference proteome</keyword>
<evidence type="ECO:0000313" key="3">
    <source>
        <dbReference type="Proteomes" id="UP001432202"/>
    </source>
</evidence>
<dbReference type="EMBL" id="CP146016">
    <property type="protein sequence ID" value="WWQ61769.1"/>
    <property type="molecule type" value="Genomic_DNA"/>
</dbReference>
<dbReference type="Proteomes" id="UP001432202">
    <property type="component" value="Chromosome"/>
</dbReference>
<accession>A0AAX4L3N5</accession>
<keyword evidence="1" id="KW-0472">Membrane</keyword>
<protein>
    <submittedName>
        <fullName evidence="2">Uncharacterized protein</fullName>
    </submittedName>
</protein>
<dbReference type="AlphaFoldDB" id="A0AAX4L3N5"/>